<keyword evidence="15 22" id="KW-1133">Transmembrane helix</keyword>
<evidence type="ECO:0000256" key="19">
    <source>
        <dbReference type="ARBA" id="ARBA00047899"/>
    </source>
</evidence>
<dbReference type="SUPFAM" id="SSF56112">
    <property type="entry name" value="Protein kinase-like (PK-like)"/>
    <property type="match status" value="1"/>
</dbReference>
<sequence>MCLVGDEGSGSGLVWSRHTGGRVRCWKMLNQNQNQHGCLSDGFGKALSWQAHHDPVLSLCISSYVHLVIVLEALKNMIHVADMLLISMNDRTACQCDGCSCKNNWGGFECKCKADRLYMKEQDACIAASELSAIQLEREALLNTGWWNRSGTLTSDHCNWTGIACDVQGSITGIDLNNHGLGGDLNKFNSSRFPNLEFLKLGSNHLNGSLQLQVGDLPKLRYLDLSDNRLLGVIPHEIGSMKNMVELHLGGNWFYEYYSQVDSIPSTLGNLTNLRLLNLSFNNLDGPIPSSLGHLTNLIILDLSSNYYPGLGGSIPSTLGNLTNLRLLNLSFNNLDGPIPSSLGHLTNLIILDLSSNYYPGLGGSIPSTLGNLTNLRLLNLSFNNFDGPIPSSLGHLTNLRILDLSSKYPGGLVGSIPSTLGNLTQLSTLDLSGNQINGSIPYEFGNLKHLFVVDLSDNKLDGPIPASLGHLTKLNTLGLSKNQISGSIPYEFGNLKHLPHLDLSYNKLNGTIPTTLASLTKLTSLSLEFNKLEVGPVPSSIGYLTNLWSLDLSNNSFNGPIPSTLGHLSNLSKLMLDSNELNGSIPHEITRLTRLYWLNLSSNLLVGQLPITSGGLFNLQSLDLSNNNFSGPIASRIQNGSQLYNLKLSHNSLSGSIPQGIGGFRYLWLLDLSFNNFSGPIPSGIQNCSQLNDLILSHNSLSGSIPQGIGGFRYLCLLDLSFNNFSGPIPSGIQNCSQLNELILSHNSLSGSIPQGIGDYINLRMLDLSFNNLEGEIPISLQNQILPEHFRGNKGLCGQLSGFPLCTSSHSSHSIIPFLRIFLPAITFFAFIILGILFLSKRKVKNPILIARATKNGDLFSIWNYDGKIAFEDIIEATEDFDIKYCIGTGGYGSVYRAHLPSGNIVALKKFHHSEFEEPSFIRSFENEARVLSEIKHRNIVKLHGYCLHRKCMFLIYEYMERGSLFYVLHNNDEAVEFGWFKRVNVIKGIAHALSYLHHGCTPTIVHRDISSNNILLNSEFHAFVGDFGLARLLHSDSSNRTILAGTYGYIAPELAYTMVVTEKCDVYSFGVVALETLMGSHPGQLLSSLDPNMMLIDILDRRLSPPEDQTIVQDIVVASSLAFACLSSKPKSRPMMKHVSQEFLIRKKRVSKPFHEISIAELKNQEMCFVDEIDG</sequence>
<dbReference type="Gene3D" id="3.80.10.10">
    <property type="entry name" value="Ribonuclease Inhibitor"/>
    <property type="match status" value="5"/>
</dbReference>
<evidence type="ECO:0000256" key="8">
    <source>
        <dbReference type="ARBA" id="ARBA00022679"/>
    </source>
</evidence>
<keyword evidence="14 21" id="KW-0067">ATP-binding</keyword>
<evidence type="ECO:0000313" key="24">
    <source>
        <dbReference type="EMBL" id="KAK0580156.1"/>
    </source>
</evidence>
<dbReference type="PRINTS" id="PR00019">
    <property type="entry name" value="LEURICHRPT"/>
</dbReference>
<dbReference type="Pfam" id="PF00560">
    <property type="entry name" value="LRR_1"/>
    <property type="match status" value="9"/>
</dbReference>
<keyword evidence="13" id="KW-0418">Kinase</keyword>
<evidence type="ECO:0000256" key="2">
    <source>
        <dbReference type="ARBA" id="ARBA00009592"/>
    </source>
</evidence>
<evidence type="ECO:0000256" key="16">
    <source>
        <dbReference type="ARBA" id="ARBA00023136"/>
    </source>
</evidence>
<feature type="domain" description="Protein kinase" evidence="23">
    <location>
        <begin position="882"/>
        <end position="1146"/>
    </location>
</feature>
<dbReference type="Gene3D" id="3.30.200.20">
    <property type="entry name" value="Phosphorylase Kinase, domain 1"/>
    <property type="match status" value="1"/>
</dbReference>
<dbReference type="InterPro" id="IPR017441">
    <property type="entry name" value="Protein_kinase_ATP_BS"/>
</dbReference>
<keyword evidence="18" id="KW-0325">Glycoprotein</keyword>
<dbReference type="Pfam" id="PF00069">
    <property type="entry name" value="Pkinase"/>
    <property type="match status" value="1"/>
</dbReference>
<evidence type="ECO:0000256" key="22">
    <source>
        <dbReference type="SAM" id="Phobius"/>
    </source>
</evidence>
<evidence type="ECO:0000256" key="14">
    <source>
        <dbReference type="ARBA" id="ARBA00022840"/>
    </source>
</evidence>
<comment type="caution">
    <text evidence="24">The sequence shown here is derived from an EMBL/GenBank/DDBJ whole genome shotgun (WGS) entry which is preliminary data.</text>
</comment>
<dbReference type="InterPro" id="IPR056454">
    <property type="entry name" value="Beta-prop_IP5PC_F"/>
</dbReference>
<evidence type="ECO:0000256" key="20">
    <source>
        <dbReference type="ARBA" id="ARBA00048679"/>
    </source>
</evidence>
<name>A0AA39RS71_ACESA</name>
<dbReference type="FunFam" id="3.80.10.10:FF:000111">
    <property type="entry name" value="LRR receptor-like serine/threonine-protein kinase ERECTA"/>
    <property type="match status" value="1"/>
</dbReference>
<comment type="catalytic activity">
    <reaction evidence="19">
        <text>L-threonyl-[protein] + ATP = O-phospho-L-threonyl-[protein] + ADP + H(+)</text>
        <dbReference type="Rhea" id="RHEA:46608"/>
        <dbReference type="Rhea" id="RHEA-COMP:11060"/>
        <dbReference type="Rhea" id="RHEA-COMP:11605"/>
        <dbReference type="ChEBI" id="CHEBI:15378"/>
        <dbReference type="ChEBI" id="CHEBI:30013"/>
        <dbReference type="ChEBI" id="CHEBI:30616"/>
        <dbReference type="ChEBI" id="CHEBI:61977"/>
        <dbReference type="ChEBI" id="CHEBI:456216"/>
        <dbReference type="EC" id="2.7.11.1"/>
    </reaction>
</comment>
<reference evidence="24" key="2">
    <citation type="submission" date="2023-06" db="EMBL/GenBank/DDBJ databases">
        <authorList>
            <person name="Swenson N.G."/>
            <person name="Wegrzyn J.L."/>
            <person name="Mcevoy S.L."/>
        </authorList>
    </citation>
    <scope>NUCLEOTIDE SEQUENCE</scope>
    <source>
        <strain evidence="24">NS2018</strain>
        <tissue evidence="24">Leaf</tissue>
    </source>
</reference>
<keyword evidence="12 21" id="KW-0547">Nucleotide-binding</keyword>
<comment type="similarity">
    <text evidence="2">Belongs to the RLP family.</text>
</comment>
<evidence type="ECO:0000256" key="11">
    <source>
        <dbReference type="ARBA" id="ARBA00022737"/>
    </source>
</evidence>
<dbReference type="GO" id="GO:0004674">
    <property type="term" value="F:protein serine/threonine kinase activity"/>
    <property type="evidence" value="ECO:0007669"/>
    <property type="project" value="UniProtKB-KW"/>
</dbReference>
<evidence type="ECO:0000256" key="5">
    <source>
        <dbReference type="ARBA" id="ARBA00022527"/>
    </source>
</evidence>
<dbReference type="Proteomes" id="UP001168877">
    <property type="component" value="Unassembled WGS sequence"/>
</dbReference>
<evidence type="ECO:0000256" key="18">
    <source>
        <dbReference type="ARBA" id="ARBA00023180"/>
    </source>
</evidence>
<evidence type="ECO:0000256" key="17">
    <source>
        <dbReference type="ARBA" id="ARBA00023170"/>
    </source>
</evidence>
<evidence type="ECO:0000256" key="9">
    <source>
        <dbReference type="ARBA" id="ARBA00022692"/>
    </source>
</evidence>
<dbReference type="InterPro" id="IPR051716">
    <property type="entry name" value="Plant_RL_S/T_kinase"/>
</dbReference>
<dbReference type="GO" id="GO:0005524">
    <property type="term" value="F:ATP binding"/>
    <property type="evidence" value="ECO:0007669"/>
    <property type="project" value="UniProtKB-UniRule"/>
</dbReference>
<dbReference type="InterPro" id="IPR001611">
    <property type="entry name" value="Leu-rich_rpt"/>
</dbReference>
<feature type="binding site" evidence="21">
    <location>
        <position position="910"/>
    </location>
    <ligand>
        <name>ATP</name>
        <dbReference type="ChEBI" id="CHEBI:30616"/>
    </ligand>
</feature>
<comment type="catalytic activity">
    <reaction evidence="20">
        <text>L-seryl-[protein] + ATP = O-phospho-L-seryl-[protein] + ADP + H(+)</text>
        <dbReference type="Rhea" id="RHEA:17989"/>
        <dbReference type="Rhea" id="RHEA-COMP:9863"/>
        <dbReference type="Rhea" id="RHEA-COMP:11604"/>
        <dbReference type="ChEBI" id="CHEBI:15378"/>
        <dbReference type="ChEBI" id="CHEBI:29999"/>
        <dbReference type="ChEBI" id="CHEBI:30616"/>
        <dbReference type="ChEBI" id="CHEBI:83421"/>
        <dbReference type="ChEBI" id="CHEBI:456216"/>
        <dbReference type="EC" id="2.7.11.1"/>
    </reaction>
</comment>
<dbReference type="InterPro" id="IPR032675">
    <property type="entry name" value="LRR_dom_sf"/>
</dbReference>
<dbReference type="GO" id="GO:0009791">
    <property type="term" value="P:post-embryonic development"/>
    <property type="evidence" value="ECO:0007669"/>
    <property type="project" value="UniProtKB-ARBA"/>
</dbReference>
<dbReference type="AlphaFoldDB" id="A0AA39RS71"/>
<dbReference type="InterPro" id="IPR008266">
    <property type="entry name" value="Tyr_kinase_AS"/>
</dbReference>
<evidence type="ECO:0000256" key="3">
    <source>
        <dbReference type="ARBA" id="ARBA00012513"/>
    </source>
</evidence>
<evidence type="ECO:0000256" key="10">
    <source>
        <dbReference type="ARBA" id="ARBA00022729"/>
    </source>
</evidence>
<evidence type="ECO:0000256" key="1">
    <source>
        <dbReference type="ARBA" id="ARBA00004251"/>
    </source>
</evidence>
<dbReference type="SMART" id="SM00369">
    <property type="entry name" value="LRR_TYP"/>
    <property type="match status" value="11"/>
</dbReference>
<organism evidence="24 25">
    <name type="scientific">Acer saccharum</name>
    <name type="common">Sugar maple</name>
    <dbReference type="NCBI Taxonomy" id="4024"/>
    <lineage>
        <taxon>Eukaryota</taxon>
        <taxon>Viridiplantae</taxon>
        <taxon>Streptophyta</taxon>
        <taxon>Embryophyta</taxon>
        <taxon>Tracheophyta</taxon>
        <taxon>Spermatophyta</taxon>
        <taxon>Magnoliopsida</taxon>
        <taxon>eudicotyledons</taxon>
        <taxon>Gunneridae</taxon>
        <taxon>Pentapetalae</taxon>
        <taxon>rosids</taxon>
        <taxon>malvids</taxon>
        <taxon>Sapindales</taxon>
        <taxon>Sapindaceae</taxon>
        <taxon>Hippocastanoideae</taxon>
        <taxon>Acereae</taxon>
        <taxon>Acer</taxon>
    </lineage>
</organism>
<evidence type="ECO:0000256" key="7">
    <source>
        <dbReference type="ARBA" id="ARBA00022614"/>
    </source>
</evidence>
<dbReference type="FunFam" id="3.80.10.10:FF:000095">
    <property type="entry name" value="LRR receptor-like serine/threonine-protein kinase GSO1"/>
    <property type="match status" value="1"/>
</dbReference>
<dbReference type="EMBL" id="JAUESC010000385">
    <property type="protein sequence ID" value="KAK0580156.1"/>
    <property type="molecule type" value="Genomic_DNA"/>
</dbReference>
<reference evidence="24" key="1">
    <citation type="journal article" date="2022" name="Plant J.">
        <title>Strategies of tolerance reflected in two North American maple genomes.</title>
        <authorList>
            <person name="McEvoy S.L."/>
            <person name="Sezen U.U."/>
            <person name="Trouern-Trend A."/>
            <person name="McMahon S.M."/>
            <person name="Schaberg P.G."/>
            <person name="Yang J."/>
            <person name="Wegrzyn J.L."/>
            <person name="Swenson N.G."/>
        </authorList>
    </citation>
    <scope>NUCLEOTIDE SEQUENCE</scope>
    <source>
        <strain evidence="24">NS2018</strain>
    </source>
</reference>
<dbReference type="InterPro" id="IPR000719">
    <property type="entry name" value="Prot_kinase_dom"/>
</dbReference>
<keyword evidence="16 22" id="KW-0472">Membrane</keyword>
<dbReference type="PROSITE" id="PS50011">
    <property type="entry name" value="PROTEIN_KINASE_DOM"/>
    <property type="match status" value="1"/>
</dbReference>
<keyword evidence="4" id="KW-1003">Cell membrane</keyword>
<keyword evidence="8" id="KW-0808">Transferase</keyword>
<evidence type="ECO:0000256" key="21">
    <source>
        <dbReference type="PROSITE-ProRule" id="PRU10141"/>
    </source>
</evidence>
<gene>
    <name evidence="24" type="ORF">LWI29_037251</name>
</gene>
<evidence type="ECO:0000256" key="15">
    <source>
        <dbReference type="ARBA" id="ARBA00022989"/>
    </source>
</evidence>
<accession>A0AA39RS71</accession>
<proteinExistence type="inferred from homology"/>
<dbReference type="Pfam" id="PF23754">
    <property type="entry name" value="Beta-prop_IP5PC_F"/>
    <property type="match status" value="1"/>
</dbReference>
<evidence type="ECO:0000256" key="4">
    <source>
        <dbReference type="ARBA" id="ARBA00022475"/>
    </source>
</evidence>
<dbReference type="PROSITE" id="PS00109">
    <property type="entry name" value="PROTEIN_KINASE_TYR"/>
    <property type="match status" value="1"/>
</dbReference>
<evidence type="ECO:0000256" key="13">
    <source>
        <dbReference type="ARBA" id="ARBA00022777"/>
    </source>
</evidence>
<dbReference type="PANTHER" id="PTHR48053">
    <property type="entry name" value="LEUCINE RICH REPEAT FAMILY PROTEIN, EXPRESSED"/>
    <property type="match status" value="1"/>
</dbReference>
<dbReference type="InterPro" id="IPR011009">
    <property type="entry name" value="Kinase-like_dom_sf"/>
</dbReference>
<keyword evidence="6" id="KW-0597">Phosphoprotein</keyword>
<evidence type="ECO:0000256" key="6">
    <source>
        <dbReference type="ARBA" id="ARBA00022553"/>
    </source>
</evidence>
<dbReference type="EC" id="2.7.11.1" evidence="3"/>
<keyword evidence="11" id="KW-0677">Repeat</keyword>
<evidence type="ECO:0000256" key="12">
    <source>
        <dbReference type="ARBA" id="ARBA00022741"/>
    </source>
</evidence>
<dbReference type="PANTHER" id="PTHR48053:SF126">
    <property type="entry name" value="MDIS1-INTERACTING RECEPTOR LIKE KINASE 2-LIKE ISOFORM X1"/>
    <property type="match status" value="1"/>
</dbReference>
<keyword evidence="17" id="KW-0675">Receptor</keyword>
<keyword evidence="9 22" id="KW-0812">Transmembrane</keyword>
<dbReference type="Gene3D" id="1.10.510.10">
    <property type="entry name" value="Transferase(Phosphotransferase) domain 1"/>
    <property type="match status" value="1"/>
</dbReference>
<evidence type="ECO:0000313" key="25">
    <source>
        <dbReference type="Proteomes" id="UP001168877"/>
    </source>
</evidence>
<dbReference type="FunFam" id="3.80.10.10:FF:000233">
    <property type="entry name" value="Leucine-rich repeat receptor-like protein kinase TDR"/>
    <property type="match status" value="1"/>
</dbReference>
<dbReference type="PROSITE" id="PS00107">
    <property type="entry name" value="PROTEIN_KINASE_ATP"/>
    <property type="match status" value="1"/>
</dbReference>
<dbReference type="InterPro" id="IPR003591">
    <property type="entry name" value="Leu-rich_rpt_typical-subtyp"/>
</dbReference>
<dbReference type="FunFam" id="3.30.200.20:FF:000309">
    <property type="entry name" value="Leucine-rich repeat receptor protein kinase MSP1"/>
    <property type="match status" value="1"/>
</dbReference>
<keyword evidence="5" id="KW-0723">Serine/threonine-protein kinase</keyword>
<protein>
    <recommendedName>
        <fullName evidence="3">non-specific serine/threonine protein kinase</fullName>
        <ecNumber evidence="3">2.7.11.1</ecNumber>
    </recommendedName>
</protein>
<dbReference type="InterPro" id="IPR055414">
    <property type="entry name" value="LRR_R13L4/SHOC2-like"/>
</dbReference>
<comment type="subcellular location">
    <subcellularLocation>
        <location evidence="1">Cell membrane</location>
        <topology evidence="1">Single-pass type I membrane protein</topology>
    </subcellularLocation>
</comment>
<dbReference type="SUPFAM" id="SSF52058">
    <property type="entry name" value="L domain-like"/>
    <property type="match status" value="3"/>
</dbReference>
<keyword evidence="7" id="KW-0433">Leucine-rich repeat</keyword>
<feature type="transmembrane region" description="Helical" evidence="22">
    <location>
        <begin position="819"/>
        <end position="840"/>
    </location>
</feature>
<dbReference type="FunFam" id="1.10.510.10:FF:000445">
    <property type="entry name" value="MDIS1-interacting receptor like kinase 2"/>
    <property type="match status" value="1"/>
</dbReference>
<dbReference type="GO" id="GO:0005886">
    <property type="term" value="C:plasma membrane"/>
    <property type="evidence" value="ECO:0007669"/>
    <property type="project" value="UniProtKB-SubCell"/>
</dbReference>
<evidence type="ECO:0000259" key="23">
    <source>
        <dbReference type="PROSITE" id="PS50011"/>
    </source>
</evidence>
<dbReference type="Pfam" id="PF23598">
    <property type="entry name" value="LRR_14"/>
    <property type="match status" value="2"/>
</dbReference>
<keyword evidence="10" id="KW-0732">Signal</keyword>
<keyword evidence="25" id="KW-1185">Reference proteome</keyword>